<protein>
    <submittedName>
        <fullName evidence="4">Uncharacterized protein</fullName>
    </submittedName>
</protein>
<dbReference type="STRING" id="765257.A0A0C9ZTK8"/>
<keyword evidence="1 3" id="KW-0732">Signal</keyword>
<reference evidence="4 5" key="1">
    <citation type="submission" date="2014-04" db="EMBL/GenBank/DDBJ databases">
        <authorList>
            <consortium name="DOE Joint Genome Institute"/>
            <person name="Kuo A."/>
            <person name="Kohler A."/>
            <person name="Costa M.D."/>
            <person name="Nagy L.G."/>
            <person name="Floudas D."/>
            <person name="Copeland A."/>
            <person name="Barry K.W."/>
            <person name="Cichocki N."/>
            <person name="Veneault-Fourrey C."/>
            <person name="LaButti K."/>
            <person name="Lindquist E.A."/>
            <person name="Lipzen A."/>
            <person name="Lundell T."/>
            <person name="Morin E."/>
            <person name="Murat C."/>
            <person name="Sun H."/>
            <person name="Tunlid A."/>
            <person name="Henrissat B."/>
            <person name="Grigoriev I.V."/>
            <person name="Hibbett D.S."/>
            <person name="Martin F."/>
            <person name="Nordberg H.P."/>
            <person name="Cantor M.N."/>
            <person name="Hua S.X."/>
        </authorList>
    </citation>
    <scope>NUCLEOTIDE SEQUENCE [LARGE SCALE GENOMIC DNA]</scope>
    <source>
        <strain evidence="4 5">441</strain>
    </source>
</reference>
<evidence type="ECO:0000256" key="3">
    <source>
        <dbReference type="SAM" id="SignalP"/>
    </source>
</evidence>
<sequence length="189" mass="18928">MRVVAAILLSVSSAFAYQVTSPGGSQGWTTSGPNYLTWTRVSTDPLNFTAVLSNTNTTVMPLNDQVLNALVDGTVGTIQCSPPSGGWPTGDGFRVNLAQDAEHLDALLAQSNEFSITGSTSTGTSTSTTSVSSGSSALTPSATTTSAGTASSDTSTTPTSTNAALPGVDTQSGLLAALAALTAFITTAL</sequence>
<feature type="compositionally biased region" description="Low complexity" evidence="2">
    <location>
        <begin position="118"/>
        <end position="161"/>
    </location>
</feature>
<feature type="signal peptide" evidence="3">
    <location>
        <begin position="1"/>
        <end position="16"/>
    </location>
</feature>
<proteinExistence type="predicted"/>
<dbReference type="Proteomes" id="UP000054018">
    <property type="component" value="Unassembled WGS sequence"/>
</dbReference>
<dbReference type="AlphaFoldDB" id="A0A0C9ZTK8"/>
<dbReference type="PANTHER" id="PTHR35185">
    <property type="entry name" value="SERINE/THREONINE-RICH PROTEIN ADG2-RELATED"/>
    <property type="match status" value="1"/>
</dbReference>
<accession>A0A0C9ZTK8</accession>
<evidence type="ECO:0000313" key="5">
    <source>
        <dbReference type="Proteomes" id="UP000054018"/>
    </source>
</evidence>
<evidence type="ECO:0000256" key="2">
    <source>
        <dbReference type="SAM" id="MobiDB-lite"/>
    </source>
</evidence>
<evidence type="ECO:0000256" key="1">
    <source>
        <dbReference type="ARBA" id="ARBA00022729"/>
    </source>
</evidence>
<feature type="region of interest" description="Disordered" evidence="2">
    <location>
        <begin position="118"/>
        <end position="165"/>
    </location>
</feature>
<reference evidence="5" key="2">
    <citation type="submission" date="2015-01" db="EMBL/GenBank/DDBJ databases">
        <title>Evolutionary Origins and Diversification of the Mycorrhizal Mutualists.</title>
        <authorList>
            <consortium name="DOE Joint Genome Institute"/>
            <consortium name="Mycorrhizal Genomics Consortium"/>
            <person name="Kohler A."/>
            <person name="Kuo A."/>
            <person name="Nagy L.G."/>
            <person name="Floudas D."/>
            <person name="Copeland A."/>
            <person name="Barry K.W."/>
            <person name="Cichocki N."/>
            <person name="Veneault-Fourrey C."/>
            <person name="LaButti K."/>
            <person name="Lindquist E.A."/>
            <person name="Lipzen A."/>
            <person name="Lundell T."/>
            <person name="Morin E."/>
            <person name="Murat C."/>
            <person name="Riley R."/>
            <person name="Ohm R."/>
            <person name="Sun H."/>
            <person name="Tunlid A."/>
            <person name="Henrissat B."/>
            <person name="Grigoriev I.V."/>
            <person name="Hibbett D.S."/>
            <person name="Martin F."/>
        </authorList>
    </citation>
    <scope>NUCLEOTIDE SEQUENCE [LARGE SCALE GENOMIC DNA]</scope>
    <source>
        <strain evidence="5">441</strain>
    </source>
</reference>
<gene>
    <name evidence="4" type="ORF">PISMIDRAFT_672747</name>
</gene>
<name>A0A0C9ZTK8_9AGAM</name>
<dbReference type="EMBL" id="KN833690">
    <property type="protein sequence ID" value="KIK29299.1"/>
    <property type="molecule type" value="Genomic_DNA"/>
</dbReference>
<dbReference type="PANTHER" id="PTHR35185:SF1">
    <property type="entry name" value="UPF0619 GPI-ANCHORED MEMBRANE PROTEIN C1322.10"/>
    <property type="match status" value="1"/>
</dbReference>
<feature type="chain" id="PRO_5002207230" evidence="3">
    <location>
        <begin position="17"/>
        <end position="189"/>
    </location>
</feature>
<organism evidence="4 5">
    <name type="scientific">Pisolithus microcarpus 441</name>
    <dbReference type="NCBI Taxonomy" id="765257"/>
    <lineage>
        <taxon>Eukaryota</taxon>
        <taxon>Fungi</taxon>
        <taxon>Dikarya</taxon>
        <taxon>Basidiomycota</taxon>
        <taxon>Agaricomycotina</taxon>
        <taxon>Agaricomycetes</taxon>
        <taxon>Agaricomycetidae</taxon>
        <taxon>Boletales</taxon>
        <taxon>Sclerodermatineae</taxon>
        <taxon>Pisolithaceae</taxon>
        <taxon>Pisolithus</taxon>
    </lineage>
</organism>
<keyword evidence="5" id="KW-1185">Reference proteome</keyword>
<dbReference type="HOGENOM" id="CLU_088618_3_0_1"/>
<evidence type="ECO:0000313" key="4">
    <source>
        <dbReference type="EMBL" id="KIK29299.1"/>
    </source>
</evidence>
<dbReference type="OrthoDB" id="5316007at2759"/>
<dbReference type="InterPro" id="IPR052479">
    <property type="entry name" value="GPI-anchor_Adhesion_Reg"/>
</dbReference>